<dbReference type="GO" id="GO:0006596">
    <property type="term" value="P:polyamine biosynthetic process"/>
    <property type="evidence" value="ECO:0007669"/>
    <property type="project" value="UniProtKB-UniRule"/>
</dbReference>
<sequence>MVDIDDEVMNLSRKWLPQLANGSFDDPRLHLITGDAIQFLESSASDPFDVLILDFPDAFEKGAEILYAAAFYEKCRSNMHSGSVLVTQSGPCDTGSQDCELLERNVMTNMPDVFNHMGVMYHPMATWKAKPSARSDWTSLAFAFGDDVGQGLTFDKGLVDEWLAREVSGLRYFSGDVYESARWWPAELERILRRSQQSADGDENS</sequence>
<protein>
    <recommendedName>
        <fullName evidence="5">PABS domain-containing protein</fullName>
    </recommendedName>
</protein>
<dbReference type="InterPro" id="IPR030374">
    <property type="entry name" value="PABS"/>
</dbReference>
<evidence type="ECO:0000259" key="5">
    <source>
        <dbReference type="PROSITE" id="PS51006"/>
    </source>
</evidence>
<dbReference type="PROSITE" id="PS51006">
    <property type="entry name" value="PABS_2"/>
    <property type="match status" value="1"/>
</dbReference>
<keyword evidence="2 4" id="KW-0808">Transferase</keyword>
<name>A0A7S1A9D0_NOCSC</name>
<dbReference type="EMBL" id="HBFQ01030121">
    <property type="protein sequence ID" value="CAD8846889.1"/>
    <property type="molecule type" value="Transcribed_RNA"/>
</dbReference>
<feature type="active site" description="Proton acceptor" evidence="4">
    <location>
        <position position="54"/>
    </location>
</feature>
<dbReference type="PANTHER" id="PTHR43317">
    <property type="entry name" value="THERMOSPERMINE SYNTHASE ACAULIS5"/>
    <property type="match status" value="1"/>
</dbReference>
<dbReference type="PANTHER" id="PTHR43317:SF1">
    <property type="entry name" value="THERMOSPERMINE SYNTHASE ACAULIS5"/>
    <property type="match status" value="1"/>
</dbReference>
<dbReference type="Gene3D" id="3.40.50.150">
    <property type="entry name" value="Vaccinia Virus protein VP39"/>
    <property type="match status" value="1"/>
</dbReference>
<dbReference type="AlphaFoldDB" id="A0A7S1A9D0"/>
<evidence type="ECO:0000256" key="3">
    <source>
        <dbReference type="ARBA" id="ARBA00023115"/>
    </source>
</evidence>
<feature type="domain" description="PABS" evidence="5">
    <location>
        <begin position="1"/>
        <end position="145"/>
    </location>
</feature>
<reference evidence="6" key="1">
    <citation type="submission" date="2021-01" db="EMBL/GenBank/DDBJ databases">
        <authorList>
            <person name="Corre E."/>
            <person name="Pelletier E."/>
            <person name="Niang G."/>
            <person name="Scheremetjew M."/>
            <person name="Finn R."/>
            <person name="Kale V."/>
            <person name="Holt S."/>
            <person name="Cochrane G."/>
            <person name="Meng A."/>
            <person name="Brown T."/>
            <person name="Cohen L."/>
        </authorList>
    </citation>
    <scope>NUCLEOTIDE SEQUENCE</scope>
</reference>
<gene>
    <name evidence="6" type="ORF">NSCI0253_LOCUS21239</name>
</gene>
<dbReference type="InterPro" id="IPR029063">
    <property type="entry name" value="SAM-dependent_MTases_sf"/>
</dbReference>
<evidence type="ECO:0000256" key="2">
    <source>
        <dbReference type="ARBA" id="ARBA00022679"/>
    </source>
</evidence>
<dbReference type="Pfam" id="PF01564">
    <property type="entry name" value="Spermine_synth"/>
    <property type="match status" value="1"/>
</dbReference>
<dbReference type="SUPFAM" id="SSF53335">
    <property type="entry name" value="S-adenosyl-L-methionine-dependent methyltransferases"/>
    <property type="match status" value="1"/>
</dbReference>
<organism evidence="6">
    <name type="scientific">Noctiluca scintillans</name>
    <name type="common">Sea sparkle</name>
    <name type="synonym">Red tide dinoflagellate</name>
    <dbReference type="NCBI Taxonomy" id="2966"/>
    <lineage>
        <taxon>Eukaryota</taxon>
        <taxon>Sar</taxon>
        <taxon>Alveolata</taxon>
        <taxon>Dinophyceae</taxon>
        <taxon>Noctilucales</taxon>
        <taxon>Noctilucaceae</taxon>
        <taxon>Noctiluca</taxon>
    </lineage>
</organism>
<keyword evidence="3 4" id="KW-0620">Polyamine biosynthesis</keyword>
<evidence type="ECO:0000256" key="4">
    <source>
        <dbReference type="PROSITE-ProRule" id="PRU00354"/>
    </source>
</evidence>
<dbReference type="GO" id="GO:0016740">
    <property type="term" value="F:transferase activity"/>
    <property type="evidence" value="ECO:0007669"/>
    <property type="project" value="UniProtKB-UniRule"/>
</dbReference>
<evidence type="ECO:0000313" key="6">
    <source>
        <dbReference type="EMBL" id="CAD8846889.1"/>
    </source>
</evidence>
<comment type="similarity">
    <text evidence="1">Belongs to the spermidine/spermine synthase family.</text>
</comment>
<evidence type="ECO:0000256" key="1">
    <source>
        <dbReference type="ARBA" id="ARBA00007867"/>
    </source>
</evidence>
<accession>A0A7S1A9D0</accession>
<proteinExistence type="inferred from homology"/>